<protein>
    <submittedName>
        <fullName evidence="2">Hydroxyacylglutathione hydrolase</fullName>
        <ecNumber evidence="2">3.1.2.6</ecNumber>
    </submittedName>
</protein>
<dbReference type="PANTHER" id="PTHR43084">
    <property type="entry name" value="PERSULFIDE DIOXYGENASE ETHE1"/>
    <property type="match status" value="1"/>
</dbReference>
<dbReference type="CDD" id="cd07724">
    <property type="entry name" value="POD-like_MBL-fold"/>
    <property type="match status" value="1"/>
</dbReference>
<feature type="domain" description="Rhodanese" evidence="1">
    <location>
        <begin position="16"/>
        <end position="111"/>
    </location>
</feature>
<dbReference type="RefSeq" id="WP_241712475.1">
    <property type="nucleotide sequence ID" value="NZ_JALBUF010000002.1"/>
</dbReference>
<proteinExistence type="predicted"/>
<dbReference type="AlphaFoldDB" id="A0A9X2ACZ9"/>
<dbReference type="GO" id="GO:0004416">
    <property type="term" value="F:hydroxyacylglutathione hydrolase activity"/>
    <property type="evidence" value="ECO:0007669"/>
    <property type="project" value="UniProtKB-EC"/>
</dbReference>
<dbReference type="Pfam" id="PF00753">
    <property type="entry name" value="Lactamase_B"/>
    <property type="match status" value="1"/>
</dbReference>
<dbReference type="GO" id="GO:0006749">
    <property type="term" value="P:glutathione metabolic process"/>
    <property type="evidence" value="ECO:0007669"/>
    <property type="project" value="InterPro"/>
</dbReference>
<dbReference type="PANTHER" id="PTHR43084:SF7">
    <property type="entry name" value="BETA-LACTAMASE DOMAIN PROTEIN"/>
    <property type="match status" value="1"/>
</dbReference>
<dbReference type="Gene3D" id="3.60.15.10">
    <property type="entry name" value="Ribonuclease Z/Hydroxyacylglutathione hydrolase-like"/>
    <property type="match status" value="1"/>
</dbReference>
<dbReference type="Pfam" id="PF00581">
    <property type="entry name" value="Rhodanese"/>
    <property type="match status" value="1"/>
</dbReference>
<evidence type="ECO:0000259" key="1">
    <source>
        <dbReference type="PROSITE" id="PS50206"/>
    </source>
</evidence>
<dbReference type="InterPro" id="IPR036866">
    <property type="entry name" value="RibonucZ/Hydroxyglut_hydro"/>
</dbReference>
<dbReference type="PROSITE" id="PS50206">
    <property type="entry name" value="RHODANESE_3"/>
    <property type="match status" value="1"/>
</dbReference>
<dbReference type="GO" id="GO:0050313">
    <property type="term" value="F:sulfur dioxygenase activity"/>
    <property type="evidence" value="ECO:0007669"/>
    <property type="project" value="InterPro"/>
</dbReference>
<dbReference type="EC" id="3.1.2.6" evidence="2"/>
<dbReference type="InterPro" id="IPR051682">
    <property type="entry name" value="Mito_Persulfide_Diox"/>
</dbReference>
<dbReference type="InterPro" id="IPR001763">
    <property type="entry name" value="Rhodanese-like_dom"/>
</dbReference>
<comment type="caution">
    <text evidence="2">The sequence shown here is derived from an EMBL/GenBank/DDBJ whole genome shotgun (WGS) entry which is preliminary data.</text>
</comment>
<dbReference type="GO" id="GO:0070813">
    <property type="term" value="P:hydrogen sulfide metabolic process"/>
    <property type="evidence" value="ECO:0007669"/>
    <property type="project" value="TreeGrafter"/>
</dbReference>
<dbReference type="EMBL" id="JALBUF010000002">
    <property type="protein sequence ID" value="MCI0182875.1"/>
    <property type="molecule type" value="Genomic_DNA"/>
</dbReference>
<evidence type="ECO:0000313" key="2">
    <source>
        <dbReference type="EMBL" id="MCI0182875.1"/>
    </source>
</evidence>
<dbReference type="InterPro" id="IPR001279">
    <property type="entry name" value="Metallo-B-lactamas"/>
</dbReference>
<name>A0A9X2ACZ9_9BACL</name>
<evidence type="ECO:0000313" key="3">
    <source>
        <dbReference type="Proteomes" id="UP001139263"/>
    </source>
</evidence>
<dbReference type="SUPFAM" id="SSF56281">
    <property type="entry name" value="Metallo-hydrolase/oxidoreductase"/>
    <property type="match status" value="1"/>
</dbReference>
<gene>
    <name evidence="2" type="primary">gloB_3</name>
    <name evidence="2" type="ORF">MM817_01144</name>
</gene>
<dbReference type="Gene3D" id="3.40.250.10">
    <property type="entry name" value="Rhodanese-like domain"/>
    <property type="match status" value="1"/>
</dbReference>
<dbReference type="InterPro" id="IPR044528">
    <property type="entry name" value="POD-like_MBL-fold"/>
</dbReference>
<keyword evidence="2" id="KW-0378">Hydrolase</keyword>
<sequence length="377" mass="41146">MSMSITAQELHDQMENNRETIILDVRATSAYLEWHIDHQNANLINIQTSKLKASGPEVFTEIPRDKEIVCVCAHGNASEEAADILNEHGYHAVSLRNGMSAWSEFYYPTSVVSTDDFELIQVIRPAKGCLSYVLVSGDDAIVVDPGRHTDIYMDIAAKHSVQIREVLDTHCHADHISGGSALASRVGANYWIAASEMGEGRINFHSLEDGLRIPFGTSKLDVIAIPTPGHTPGSTSFLVNDQYLLSGDTVFVSGLGRPDLGGKAREWAALLYDTVRTKLNQIDDQVLILPAHYSGSDEVTQQGYVGARLGEIRATNHLLQGVSEDEFTDSVAGNLGLTPPNYTTIVHVNRGELFPSDEEATELEIGPNRCAVKHLVG</sequence>
<dbReference type="SMART" id="SM00849">
    <property type="entry name" value="Lactamase_B"/>
    <property type="match status" value="1"/>
</dbReference>
<dbReference type="SUPFAM" id="SSF52821">
    <property type="entry name" value="Rhodanese/Cell cycle control phosphatase"/>
    <property type="match status" value="1"/>
</dbReference>
<dbReference type="InterPro" id="IPR036873">
    <property type="entry name" value="Rhodanese-like_dom_sf"/>
</dbReference>
<organism evidence="2 3">
    <name type="scientific">Sulfoacidibacillus ferrooxidans</name>
    <dbReference type="NCBI Taxonomy" id="2005001"/>
    <lineage>
        <taxon>Bacteria</taxon>
        <taxon>Bacillati</taxon>
        <taxon>Bacillota</taxon>
        <taxon>Bacilli</taxon>
        <taxon>Bacillales</taxon>
        <taxon>Alicyclobacillaceae</taxon>
        <taxon>Sulfoacidibacillus</taxon>
    </lineage>
</organism>
<reference evidence="2" key="1">
    <citation type="submission" date="2022-03" db="EMBL/GenBank/DDBJ databases">
        <title>Draft Genome Sequence of Firmicute Strain S0AB, a Heterotrophic Iron/Sulfur-Oxidizing Extreme Acidophile.</title>
        <authorList>
            <person name="Vergara E."/>
            <person name="Pakostova E."/>
            <person name="Johnson D.B."/>
            <person name="Holmes D.S."/>
        </authorList>
    </citation>
    <scope>NUCLEOTIDE SEQUENCE</scope>
    <source>
        <strain evidence="2">S0AB</strain>
    </source>
</reference>
<dbReference type="Proteomes" id="UP001139263">
    <property type="component" value="Unassembled WGS sequence"/>
</dbReference>
<accession>A0A9X2ACZ9</accession>
<dbReference type="SMART" id="SM00450">
    <property type="entry name" value="RHOD"/>
    <property type="match status" value="1"/>
</dbReference>
<keyword evidence="3" id="KW-1185">Reference proteome</keyword>